<dbReference type="InterPro" id="IPR026222">
    <property type="entry name" value="ApoD_vertbrte"/>
</dbReference>
<dbReference type="PROSITE" id="PS00213">
    <property type="entry name" value="LIPOCALIN"/>
    <property type="match status" value="1"/>
</dbReference>
<evidence type="ECO:0000313" key="13">
    <source>
        <dbReference type="EMBL" id="KAH1165337.1"/>
    </source>
</evidence>
<dbReference type="PANTHER" id="PTHR10612">
    <property type="entry name" value="APOLIPOPROTEIN D"/>
    <property type="match status" value="1"/>
</dbReference>
<comment type="caution">
    <text evidence="13">The sequence shown here is derived from an EMBL/GenBank/DDBJ whole genome shotgun (WGS) entry which is preliminary data.</text>
</comment>
<evidence type="ECO:0000256" key="9">
    <source>
        <dbReference type="ARBA" id="ARBA00023180"/>
    </source>
</evidence>
<keyword evidence="6 11" id="KW-0732">Signal</keyword>
<dbReference type="CDD" id="cd19437">
    <property type="entry name" value="lipocalin_apoD-like"/>
    <property type="match status" value="1"/>
</dbReference>
<feature type="domain" description="Lipocalin/cytosolic fatty-acid binding" evidence="12">
    <location>
        <begin position="59"/>
        <end position="202"/>
    </location>
</feature>
<keyword evidence="9" id="KW-0325">Glycoprotein</keyword>
<dbReference type="GO" id="GO:0042246">
    <property type="term" value="P:tissue regeneration"/>
    <property type="evidence" value="ECO:0007669"/>
    <property type="project" value="InterPro"/>
</dbReference>
<keyword evidence="8" id="KW-1015">Disulfide bond</keyword>
<keyword evidence="10" id="KW-0873">Pyrrolidone carboxylic acid</keyword>
<dbReference type="InterPro" id="IPR002969">
    <property type="entry name" value="ApolipopD"/>
</dbReference>
<reference evidence="13" key="1">
    <citation type="submission" date="2021-09" db="EMBL/GenBank/DDBJ databases">
        <title>The genome of Mauremys mutica provides insights into the evolution of semi-aquatic lifestyle.</title>
        <authorList>
            <person name="Gong S."/>
            <person name="Gao Y."/>
        </authorList>
    </citation>
    <scope>NUCLEOTIDE SEQUENCE</scope>
    <source>
        <strain evidence="13">MM-2020</strain>
        <tissue evidence="13">Muscle</tissue>
    </source>
</reference>
<dbReference type="PRINTS" id="PR02058">
    <property type="entry name" value="APODVERTBRTE"/>
</dbReference>
<dbReference type="PANTHER" id="PTHR10612:SF34">
    <property type="entry name" value="APOLIPOPROTEIN D"/>
    <property type="match status" value="1"/>
</dbReference>
<dbReference type="Gene3D" id="2.40.128.20">
    <property type="match status" value="1"/>
</dbReference>
<evidence type="ECO:0000256" key="3">
    <source>
        <dbReference type="ARBA" id="ARBA00019890"/>
    </source>
</evidence>
<evidence type="ECO:0000256" key="7">
    <source>
        <dbReference type="ARBA" id="ARBA00023121"/>
    </source>
</evidence>
<dbReference type="AlphaFoldDB" id="A0A9D3WNZ3"/>
<dbReference type="Pfam" id="PF08212">
    <property type="entry name" value="Lipocalin_2"/>
    <property type="match status" value="1"/>
</dbReference>
<dbReference type="InterPro" id="IPR000566">
    <property type="entry name" value="Lipocln_cytosolic_FA-bd_dom"/>
</dbReference>
<dbReference type="GO" id="GO:0000302">
    <property type="term" value="P:response to reactive oxygen species"/>
    <property type="evidence" value="ECO:0007669"/>
    <property type="project" value="TreeGrafter"/>
</dbReference>
<name>A0A9D3WNZ3_9SAUR</name>
<keyword evidence="14" id="KW-1185">Reference proteome</keyword>
<proteinExistence type="inferred from homology"/>
<dbReference type="PRINTS" id="PR00179">
    <property type="entry name" value="LIPOCALIN"/>
</dbReference>
<dbReference type="InterPro" id="IPR012674">
    <property type="entry name" value="Calycin"/>
</dbReference>
<evidence type="ECO:0000256" key="11">
    <source>
        <dbReference type="SAM" id="SignalP"/>
    </source>
</evidence>
<accession>A0A9D3WNZ3</accession>
<feature type="signal peptide" evidence="11">
    <location>
        <begin position="1"/>
        <end position="42"/>
    </location>
</feature>
<keyword evidence="5" id="KW-0964">Secreted</keyword>
<dbReference type="Proteomes" id="UP000827986">
    <property type="component" value="Unassembled WGS sequence"/>
</dbReference>
<dbReference type="GO" id="GO:0006869">
    <property type="term" value="P:lipid transport"/>
    <property type="evidence" value="ECO:0007669"/>
    <property type="project" value="InterPro"/>
</dbReference>
<evidence type="ECO:0000256" key="4">
    <source>
        <dbReference type="ARBA" id="ARBA00022448"/>
    </source>
</evidence>
<dbReference type="GO" id="GO:0005576">
    <property type="term" value="C:extracellular region"/>
    <property type="evidence" value="ECO:0007669"/>
    <property type="project" value="UniProtKB-SubCell"/>
</dbReference>
<gene>
    <name evidence="13" type="ORF">KIL84_022896</name>
</gene>
<dbReference type="SUPFAM" id="SSF50814">
    <property type="entry name" value="Lipocalins"/>
    <property type="match status" value="1"/>
</dbReference>
<evidence type="ECO:0000259" key="12">
    <source>
        <dbReference type="Pfam" id="PF08212"/>
    </source>
</evidence>
<evidence type="ECO:0000256" key="10">
    <source>
        <dbReference type="ARBA" id="ARBA00023283"/>
    </source>
</evidence>
<comment type="similarity">
    <text evidence="2">Belongs to the calycin superfamily. Lipocalin family.</text>
</comment>
<evidence type="ECO:0000256" key="8">
    <source>
        <dbReference type="ARBA" id="ARBA00023157"/>
    </source>
</evidence>
<dbReference type="InterPro" id="IPR022272">
    <property type="entry name" value="Lipocalin_CS"/>
</dbReference>
<sequence>MAERFASPSQQRSGSHLHPHVTMPGTLALLSVLFSLLHITEGQTFNWGRCLDPPVQENFDITKYVGKWYEIEKLSASFEKGICIQANYSLKENGKIKVINQELRSDGTINQIEGEAIQAEGALAKLRVSFYWAMPSSPYWVLSTDYENYSLVYSCTTFIWLFHIEYAWILSRTPQLQPETLERLKNLLHSYKIDTGKIRPTDQMNCPPEM</sequence>
<feature type="chain" id="PRO_5039681325" description="Apolipoprotein D" evidence="11">
    <location>
        <begin position="43"/>
        <end position="210"/>
    </location>
</feature>
<dbReference type="GO" id="GO:0015485">
    <property type="term" value="F:cholesterol binding"/>
    <property type="evidence" value="ECO:0007669"/>
    <property type="project" value="TreeGrafter"/>
</dbReference>
<dbReference type="OrthoDB" id="565904at2759"/>
<evidence type="ECO:0000313" key="14">
    <source>
        <dbReference type="Proteomes" id="UP000827986"/>
    </source>
</evidence>
<dbReference type="GO" id="GO:0007420">
    <property type="term" value="P:brain development"/>
    <property type="evidence" value="ECO:0007669"/>
    <property type="project" value="InterPro"/>
</dbReference>
<evidence type="ECO:0000256" key="6">
    <source>
        <dbReference type="ARBA" id="ARBA00022729"/>
    </source>
</evidence>
<evidence type="ECO:0000256" key="1">
    <source>
        <dbReference type="ARBA" id="ARBA00004613"/>
    </source>
</evidence>
<keyword evidence="7" id="KW-0446">Lipid-binding</keyword>
<dbReference type="GO" id="GO:0005737">
    <property type="term" value="C:cytoplasm"/>
    <property type="evidence" value="ECO:0007669"/>
    <property type="project" value="TreeGrafter"/>
</dbReference>
<organism evidence="13 14">
    <name type="scientific">Mauremys mutica</name>
    <name type="common">yellowpond turtle</name>
    <dbReference type="NCBI Taxonomy" id="74926"/>
    <lineage>
        <taxon>Eukaryota</taxon>
        <taxon>Metazoa</taxon>
        <taxon>Chordata</taxon>
        <taxon>Craniata</taxon>
        <taxon>Vertebrata</taxon>
        <taxon>Euteleostomi</taxon>
        <taxon>Archelosauria</taxon>
        <taxon>Testudinata</taxon>
        <taxon>Testudines</taxon>
        <taxon>Cryptodira</taxon>
        <taxon>Durocryptodira</taxon>
        <taxon>Testudinoidea</taxon>
        <taxon>Geoemydidae</taxon>
        <taxon>Geoemydinae</taxon>
        <taxon>Mauremys</taxon>
    </lineage>
</organism>
<dbReference type="PRINTS" id="PR01219">
    <property type="entry name" value="APOLIPOPROTD"/>
</dbReference>
<dbReference type="EMBL" id="JAHDVG010000488">
    <property type="protein sequence ID" value="KAH1165337.1"/>
    <property type="molecule type" value="Genomic_DNA"/>
</dbReference>
<dbReference type="FunFam" id="2.40.128.20:FF:000003">
    <property type="entry name" value="Apolipoprotein D"/>
    <property type="match status" value="1"/>
</dbReference>
<protein>
    <recommendedName>
        <fullName evidence="3">Apolipoprotein D</fullName>
    </recommendedName>
</protein>
<comment type="subcellular location">
    <subcellularLocation>
        <location evidence="1">Secreted</location>
    </subcellularLocation>
</comment>
<keyword evidence="4" id="KW-0813">Transport</keyword>
<dbReference type="GO" id="GO:0006629">
    <property type="term" value="P:lipid metabolic process"/>
    <property type="evidence" value="ECO:0007669"/>
    <property type="project" value="TreeGrafter"/>
</dbReference>
<evidence type="ECO:0000256" key="5">
    <source>
        <dbReference type="ARBA" id="ARBA00022525"/>
    </source>
</evidence>
<evidence type="ECO:0000256" key="2">
    <source>
        <dbReference type="ARBA" id="ARBA00006889"/>
    </source>
</evidence>